<dbReference type="InterPro" id="IPR036890">
    <property type="entry name" value="HATPase_C_sf"/>
</dbReference>
<feature type="compositionally biased region" description="Gly residues" evidence="1">
    <location>
        <begin position="12"/>
        <end position="21"/>
    </location>
</feature>
<keyword evidence="5" id="KW-1185">Reference proteome</keyword>
<dbReference type="GO" id="GO:0009793">
    <property type="term" value="P:embryo development ending in seed dormancy"/>
    <property type="evidence" value="ECO:0007669"/>
    <property type="project" value="TreeGrafter"/>
</dbReference>
<feature type="region of interest" description="Disordered" evidence="1">
    <location>
        <begin position="435"/>
        <end position="496"/>
    </location>
</feature>
<comment type="caution">
    <text evidence="4">The sequence shown here is derived from an EMBL/GenBank/DDBJ whole genome shotgun (WGS) entry which is preliminary data.</text>
</comment>
<feature type="domain" description="Sacsin/Nov" evidence="3">
    <location>
        <begin position="1173"/>
        <end position="1265"/>
    </location>
</feature>
<feature type="compositionally biased region" description="Basic and acidic residues" evidence="1">
    <location>
        <begin position="484"/>
        <end position="493"/>
    </location>
</feature>
<dbReference type="GO" id="GO:0005634">
    <property type="term" value="C:nucleus"/>
    <property type="evidence" value="ECO:0007669"/>
    <property type="project" value="TreeGrafter"/>
</dbReference>
<name>A0A565BI29_9BRAS</name>
<dbReference type="FunFam" id="3.30.565.10:FF:000105">
    <property type="entry name" value="Histidine kinase-DNA gyrase B-and HSP90-like ATPase family protein"/>
    <property type="match status" value="1"/>
</dbReference>
<feature type="compositionally biased region" description="Polar residues" evidence="1">
    <location>
        <begin position="2452"/>
        <end position="2461"/>
    </location>
</feature>
<dbReference type="InterPro" id="IPR058210">
    <property type="entry name" value="SACS/Nov_dom"/>
</dbReference>
<dbReference type="PANTHER" id="PTHR32387">
    <property type="entry name" value="WU:FJ29H11"/>
    <property type="match status" value="1"/>
</dbReference>
<feature type="compositionally biased region" description="Low complexity" evidence="1">
    <location>
        <begin position="1"/>
        <end position="11"/>
    </location>
</feature>
<feature type="domain" description="Protein NO VEIN C-terminal" evidence="2">
    <location>
        <begin position="2580"/>
        <end position="2666"/>
    </location>
</feature>
<dbReference type="NCBIfam" id="NF047352">
    <property type="entry name" value="P_loop_sacsin"/>
    <property type="match status" value="1"/>
</dbReference>
<dbReference type="OrthoDB" id="1262810at2759"/>
<dbReference type="Pfam" id="PF13020">
    <property type="entry name" value="NOV_C"/>
    <property type="match status" value="1"/>
</dbReference>
<sequence>MNRDGSWSLGSSGNGGSGRGNGNDVPGGYYPQANPMFSNFNLQQQQQPIRYPLPPQFPANFYRPNFPDFSFGNPNFHTQQNLNFHHPQIPHQFGSGANVFLQSHGQSYSFPPDIDTSVSQNREAFDSSSLKRRRQEVIQGTDVVVKEAPKALGESDNSFSARLVIDESGGSRVHGGKGSSEKSSCKPKQRKVEVMRIDKAVNKTRKSVVAAGESVSSTRVSRSVLEELQADSWRSLGVQMQDVPSLRQLMALEGKINAFIHCFVGARRIVTLHDLEMAICRNEFVDSFEDLELGPLLQHPLVLLYFPSISSSTGPVKITSEEIISFLDSYLNTYDIDDVKLDEFLNFVAEKKSVTNKEKLGVRIQSLRMYVSFIQDAKRQEGQTLKILLTDLHQKYQILSSKKPRQDKSLTVSERADSFALHHKDYCGKHTRFYSSSSDDNDSVDDELENRNNSDHISSCPYPSVAEEMKRIGGSNKKRKAKNSNHEKSDSSKLLKKGCSKLRRGHEKQELPKPADDSNAKQVFSVDEADFTLTEGALRLFISTWKDTCKELSISTVVRAQTKRAKAMSSFPFVGLLNVAVTSMRRGMWDSIYDNLQMTSQGDATNPGSENQVDDVEPSENSELNKTQHVVPPKHSNVEEIIRRLSLYFEHDLSGEKYISIFRKLQTCEGLLAEQFQVQDFESLGWGGFFTFLEKHMLLLPTQLQRFLGRESREEFPLEVHVNENLLTLLLSQAREFSGGNVLSRQMVARLLAEQFPSINFKVVGKDSEENLTEIIGSNMKKSGSKCVLFSATLLGAENSLTSKHLEESLPLGNDTESRSRPLSAVSSKEVLDALLRVPLLSDLNSWCHWDLKFAPYFGPLMGCLSEINSKDLLCLVTKDGKIIRTDPSATADSFLEAALQGSAYRTAAQLLSLISLHGRTHLPFSLLKCYARRAFEVFLNNHSEETELKDRNSLVQKMIVEQKTKVDKSDCAASKFFLDCLGYLPGEFHSLAVDILLSGLRSVVKDAPSRVLSACEHTEQRIMLHDVGLLLGIVEWINDYQKFCSSFSPNSAIVENASSNIDSGTAFVQKELEDLHAEQGCMIVSEKSGEYNKEPHESYHTFGGPGDLSDSVGEAFTQTPAEVHDNPASVIDSIRLDEFGLDSSSSGAETSMLQKQHARLGRALQCLSQELYSQDSHFILELVQNADDNKYPEHVEPTLTFILQKTGIVVLNNECGFMPENIRALCDVGRSTKKGSGGYIGKKGIGFKSVFRVSDAPEIHSNGFHFKFDISEGQIGYILPTVVPPHDIESLSSMLSGRAIQLKDAGWNTCISLPFRAIDSERTTMDHIEPMFSDLHPSLLLFLHRLQCIVYRNMLDNSLLVMRKEVVSKNIVKVSCGENSMTWFVSSENLKAANLRDGVESTEISIGFTLDMLEDGTYRSCMIQEPVFAFLPLRTYGLKFIIQGDFILTSSREDVDEDSPWNQWLLSEFPGLFVGALRSFCSLPSFTQNLGKAVSSYMQLVPLIGEVHGFFSSLPRSIISRLRTTNCFLLEGDSEEWVPPCKVLRNWNEKIRVLLKDGLLQEHLALGFLDKNIVLSDSLSRALGIEDYGPKTLVQILSSLSHKKDCLQSMGFAWLSSILTELYFLFRSSGHGNVELGIEKNLIDGLHKVPFIPLSNGKFTSLDEGAVWLHHDTSGFDLGDVFEAFPTLYGNLRTIDPSLLLASSVDEKSTADDLVNMLCAIGVQKLSAHEIIKVHILPAFEAGSRSAPEGLMIDYLCFVMTHLRSGCHVCLNERKYIISELRSKAVILSNFGLKQLAEASIHFGEEFGNQVNLKKLTKNLDLLWHVVDGTYLTHPASKYYACGLKEWRNFFQEIGIADFVQVVQVEKSIAEFCSASRCEKYNSNLLSPELTVRDWESPELVDLLSTLHKSNGRKGCKYLLEVLDILWDDCYNEKATVNYNSGMNGVIRSSGSSFMRVICDTEWIVSSMDNRLHLAKDLYHDCDDVQSILGTNAPYAVPKVTSVKLLNDIGFKTKVCLDDALEILEAWVNCGDSFKSSISQITKFYKFLWNEMADSKQKITEKLHALPSVFVPHKIGSRLNDTISGIFLPLDDVYWNDSAGVLDEIKDISSQISSVVESLHRKTLCNIYPGLHDFFVNGCGVPEAPSFQEYLKILGQFAHYVSPLCAAKAVFTIFLKWSDDLKSGKSSEDVVRLKERLSELEYTVLPTENDKWVSLHSSYGLVCWCDDEKLKKRFKKKENIQFIYFGENADEEQEVLQTKVSVLMHRLGIPSISEVVKREAKYEGLQDNSITVSLVNWSLPYAQRYIFTLHHDKYNQTKKTVYSQVKRLQVFVVEKLCYRNVIPQYEISSKKEFKCSSLLQDKALYTTPHLDSHSLFMELSCLFFNGAPNLHLANFLHLIKTMAESGLSEEQMESFILNSQKIQKIPDDENIWSLKSALKAKKKAGISLSWLPSSSKTGHGSSEAHDDAKQKLTRGQVSSSEEDVTEALEEQVPIELTDTNLVARYDNCAGTSSQASMPNPLHSMHMKSGSTSGNKASFNLNPNLLHEWNNAVSTDFSERDQLHTGTPWAAQAQQTGRKGEEIAYRYFLAKYGKEALVRWVNEQSETGLPYDLMIENRGGKKEYVEVKATVSTRKDYFNLTVREWQFANEKGESYIIAHVLLGNSNAILTQHRNPVKLCQEGLLRLLILMPNQRNEVNVTF</sequence>
<organism evidence="4 5">
    <name type="scientific">Arabis nemorensis</name>
    <dbReference type="NCBI Taxonomy" id="586526"/>
    <lineage>
        <taxon>Eukaryota</taxon>
        <taxon>Viridiplantae</taxon>
        <taxon>Streptophyta</taxon>
        <taxon>Embryophyta</taxon>
        <taxon>Tracheophyta</taxon>
        <taxon>Spermatophyta</taxon>
        <taxon>Magnoliopsida</taxon>
        <taxon>eudicotyledons</taxon>
        <taxon>Gunneridae</taxon>
        <taxon>Pentapetalae</taxon>
        <taxon>rosids</taxon>
        <taxon>malvids</taxon>
        <taxon>Brassicales</taxon>
        <taxon>Brassicaceae</taxon>
        <taxon>Arabideae</taxon>
        <taxon>Arabis</taxon>
    </lineage>
</organism>
<feature type="region of interest" description="Disordered" evidence="1">
    <location>
        <begin position="2452"/>
        <end position="2488"/>
    </location>
</feature>
<dbReference type="Gene3D" id="3.30.565.10">
    <property type="entry name" value="Histidine kinase-like ATPase, C-terminal domain"/>
    <property type="match status" value="1"/>
</dbReference>
<dbReference type="SUPFAM" id="SSF55874">
    <property type="entry name" value="ATPase domain of HSP90 chaperone/DNA topoisomerase II/histidine kinase"/>
    <property type="match status" value="1"/>
</dbReference>
<proteinExistence type="predicted"/>
<dbReference type="EMBL" id="CABITT030000004">
    <property type="protein sequence ID" value="VVB01275.1"/>
    <property type="molecule type" value="Genomic_DNA"/>
</dbReference>
<feature type="compositionally biased region" description="Polar residues" evidence="1">
    <location>
        <begin position="599"/>
        <end position="611"/>
    </location>
</feature>
<feature type="compositionally biased region" description="Basic and acidic residues" evidence="1">
    <location>
        <begin position="179"/>
        <end position="189"/>
    </location>
</feature>
<feature type="region of interest" description="Disordered" evidence="1">
    <location>
        <begin position="599"/>
        <end position="629"/>
    </location>
</feature>
<accession>A0A565BI29</accession>
<feature type="region of interest" description="Disordered" evidence="1">
    <location>
        <begin position="169"/>
        <end position="189"/>
    </location>
</feature>
<evidence type="ECO:0000259" key="2">
    <source>
        <dbReference type="Pfam" id="PF13020"/>
    </source>
</evidence>
<feature type="compositionally biased region" description="Acidic residues" evidence="1">
    <location>
        <begin position="439"/>
        <end position="448"/>
    </location>
</feature>
<dbReference type="GO" id="GO:0010305">
    <property type="term" value="P:leaf vascular tissue pattern formation"/>
    <property type="evidence" value="ECO:0007669"/>
    <property type="project" value="TreeGrafter"/>
</dbReference>
<feature type="region of interest" description="Disordered" evidence="1">
    <location>
        <begin position="112"/>
        <end position="133"/>
    </location>
</feature>
<feature type="region of interest" description="Disordered" evidence="1">
    <location>
        <begin position="1"/>
        <end position="36"/>
    </location>
</feature>
<reference evidence="4" key="1">
    <citation type="submission" date="2019-07" db="EMBL/GenBank/DDBJ databases">
        <authorList>
            <person name="Dittberner H."/>
        </authorList>
    </citation>
    <scope>NUCLEOTIDE SEQUENCE [LARGE SCALE GENOMIC DNA]</scope>
</reference>
<gene>
    <name evidence="4" type="ORF">ANE_LOCUS11719</name>
</gene>
<dbReference type="Proteomes" id="UP000489600">
    <property type="component" value="Unassembled WGS sequence"/>
</dbReference>
<dbReference type="GO" id="GO:0048364">
    <property type="term" value="P:root development"/>
    <property type="evidence" value="ECO:0007669"/>
    <property type="project" value="TreeGrafter"/>
</dbReference>
<evidence type="ECO:0000313" key="5">
    <source>
        <dbReference type="Proteomes" id="UP000489600"/>
    </source>
</evidence>
<dbReference type="PANTHER" id="PTHR32387:SF0">
    <property type="entry name" value="PROTEIN NO VEIN"/>
    <property type="match status" value="1"/>
</dbReference>
<evidence type="ECO:0000313" key="4">
    <source>
        <dbReference type="EMBL" id="VVB01275.1"/>
    </source>
</evidence>
<dbReference type="InterPro" id="IPR052957">
    <property type="entry name" value="Auxin_embryo_med"/>
</dbReference>
<dbReference type="Pfam" id="PF25794">
    <property type="entry name" value="SACS"/>
    <property type="match status" value="1"/>
</dbReference>
<dbReference type="InterPro" id="IPR024975">
    <property type="entry name" value="NOV_C"/>
</dbReference>
<feature type="compositionally biased region" description="Polar residues" evidence="1">
    <location>
        <begin position="116"/>
        <end position="128"/>
    </location>
</feature>
<protein>
    <submittedName>
        <fullName evidence="4">Uncharacterized protein</fullName>
    </submittedName>
</protein>
<evidence type="ECO:0000259" key="3">
    <source>
        <dbReference type="Pfam" id="PF25794"/>
    </source>
</evidence>
<evidence type="ECO:0000256" key="1">
    <source>
        <dbReference type="SAM" id="MobiDB-lite"/>
    </source>
</evidence>